<sequence length="304" mass="33950">MKKMLILIFLPMLLLLGTVQGQEAGILKKNILNILEGKKAKVGVSIADQTGKNIITIHGKDRFPLQSVFKFHVAAYILSKVDQQELSLEQKIQITSTDLLPNIYSPIKEKFPKGTVMSLKEILEYVVSKSDNIGCDVLLRLIGGPQAVESFFLKHKFSGISIKINEERQQASWDAQFMNWSYPVSATEVMSAFYLNGNQLLSEHSHSLLWQMMTDTETGPARIKGQLPKGTIVRHKTGTSGTNSVGITSAVNDVGLVVVTDRKFFFISIFVSDSKENMDTNEKIIADIAKVAWEFFEVHDTVQK</sequence>
<dbReference type="RefSeq" id="WP_378981147.1">
    <property type="nucleotide sequence ID" value="NZ_JBHSBW010000003.1"/>
</dbReference>
<evidence type="ECO:0000256" key="1">
    <source>
        <dbReference type="ARBA" id="ARBA00001526"/>
    </source>
</evidence>
<accession>A0ABV8P762</accession>
<dbReference type="InterPro" id="IPR012338">
    <property type="entry name" value="Beta-lactam/transpept-like"/>
</dbReference>
<dbReference type="PROSITE" id="PS00146">
    <property type="entry name" value="BETA_LACTAMASE_A"/>
    <property type="match status" value="1"/>
</dbReference>
<comment type="similarity">
    <text evidence="2 6">Belongs to the class-A beta-lactamase family.</text>
</comment>
<organism evidence="8 9">
    <name type="scientific">Pedobacter lithocola</name>
    <dbReference type="NCBI Taxonomy" id="1908239"/>
    <lineage>
        <taxon>Bacteria</taxon>
        <taxon>Pseudomonadati</taxon>
        <taxon>Bacteroidota</taxon>
        <taxon>Sphingobacteriia</taxon>
        <taxon>Sphingobacteriales</taxon>
        <taxon>Sphingobacteriaceae</taxon>
        <taxon>Pedobacter</taxon>
    </lineage>
</organism>
<dbReference type="PANTHER" id="PTHR35333">
    <property type="entry name" value="BETA-LACTAMASE"/>
    <property type="match status" value="1"/>
</dbReference>
<protein>
    <recommendedName>
        <fullName evidence="3 6">Beta-lactamase</fullName>
        <ecNumber evidence="3 6">3.5.2.6</ecNumber>
    </recommendedName>
</protein>
<dbReference type="GO" id="GO:0008800">
    <property type="term" value="F:beta-lactamase activity"/>
    <property type="evidence" value="ECO:0007669"/>
    <property type="project" value="UniProtKB-EC"/>
</dbReference>
<dbReference type="InterPro" id="IPR023650">
    <property type="entry name" value="Beta-lactam_class-A_AS"/>
</dbReference>
<comment type="catalytic activity">
    <reaction evidence="1 6">
        <text>a beta-lactam + H2O = a substituted beta-amino acid</text>
        <dbReference type="Rhea" id="RHEA:20401"/>
        <dbReference type="ChEBI" id="CHEBI:15377"/>
        <dbReference type="ChEBI" id="CHEBI:35627"/>
        <dbReference type="ChEBI" id="CHEBI:140347"/>
        <dbReference type="EC" id="3.5.2.6"/>
    </reaction>
</comment>
<dbReference type="Pfam" id="PF13354">
    <property type="entry name" value="Beta-lactamase2"/>
    <property type="match status" value="1"/>
</dbReference>
<dbReference type="InterPro" id="IPR000871">
    <property type="entry name" value="Beta-lactam_class-A"/>
</dbReference>
<evidence type="ECO:0000313" key="9">
    <source>
        <dbReference type="Proteomes" id="UP001595789"/>
    </source>
</evidence>
<dbReference type="Proteomes" id="UP001595789">
    <property type="component" value="Unassembled WGS sequence"/>
</dbReference>
<proteinExistence type="inferred from homology"/>
<evidence type="ECO:0000256" key="5">
    <source>
        <dbReference type="ARBA" id="ARBA00023251"/>
    </source>
</evidence>
<feature type="domain" description="Beta-lactamase class A catalytic" evidence="7">
    <location>
        <begin position="43"/>
        <end position="271"/>
    </location>
</feature>
<evidence type="ECO:0000256" key="3">
    <source>
        <dbReference type="ARBA" id="ARBA00012865"/>
    </source>
</evidence>
<comment type="caution">
    <text evidence="8">The sequence shown here is derived from an EMBL/GenBank/DDBJ whole genome shotgun (WGS) entry which is preliminary data.</text>
</comment>
<keyword evidence="9" id="KW-1185">Reference proteome</keyword>
<evidence type="ECO:0000256" key="6">
    <source>
        <dbReference type="RuleBase" id="RU361140"/>
    </source>
</evidence>
<evidence type="ECO:0000256" key="2">
    <source>
        <dbReference type="ARBA" id="ARBA00009009"/>
    </source>
</evidence>
<dbReference type="EC" id="3.5.2.6" evidence="3 6"/>
<keyword evidence="5 6" id="KW-0046">Antibiotic resistance</keyword>
<evidence type="ECO:0000259" key="7">
    <source>
        <dbReference type="Pfam" id="PF13354"/>
    </source>
</evidence>
<dbReference type="SUPFAM" id="SSF56601">
    <property type="entry name" value="beta-lactamase/transpeptidase-like"/>
    <property type="match status" value="1"/>
</dbReference>
<dbReference type="Gene3D" id="3.40.710.10">
    <property type="entry name" value="DD-peptidase/beta-lactamase superfamily"/>
    <property type="match status" value="1"/>
</dbReference>
<dbReference type="EMBL" id="JBHSBW010000003">
    <property type="protein sequence ID" value="MFC4209876.1"/>
    <property type="molecule type" value="Genomic_DNA"/>
</dbReference>
<dbReference type="PRINTS" id="PR00118">
    <property type="entry name" value="BLACTAMASEA"/>
</dbReference>
<dbReference type="NCBIfam" id="NF033103">
    <property type="entry name" value="bla_class_A"/>
    <property type="match status" value="1"/>
</dbReference>
<evidence type="ECO:0000313" key="8">
    <source>
        <dbReference type="EMBL" id="MFC4209876.1"/>
    </source>
</evidence>
<reference evidence="9" key="1">
    <citation type="journal article" date="2019" name="Int. J. Syst. Evol. Microbiol.">
        <title>The Global Catalogue of Microorganisms (GCM) 10K type strain sequencing project: providing services to taxonomists for standard genome sequencing and annotation.</title>
        <authorList>
            <consortium name="The Broad Institute Genomics Platform"/>
            <consortium name="The Broad Institute Genome Sequencing Center for Infectious Disease"/>
            <person name="Wu L."/>
            <person name="Ma J."/>
        </authorList>
    </citation>
    <scope>NUCLEOTIDE SEQUENCE [LARGE SCALE GENOMIC DNA]</scope>
    <source>
        <strain evidence="9">CCM 8691</strain>
    </source>
</reference>
<name>A0ABV8P762_9SPHI</name>
<evidence type="ECO:0000256" key="4">
    <source>
        <dbReference type="ARBA" id="ARBA00022801"/>
    </source>
</evidence>
<keyword evidence="4 6" id="KW-0378">Hydrolase</keyword>
<gene>
    <name evidence="8" type="primary">bla</name>
    <name evidence="8" type="ORF">ACFOWA_01705</name>
</gene>
<dbReference type="InterPro" id="IPR045155">
    <property type="entry name" value="Beta-lactam_cat"/>
</dbReference>
<dbReference type="PANTHER" id="PTHR35333:SF3">
    <property type="entry name" value="BETA-LACTAMASE-TYPE TRANSPEPTIDASE FOLD CONTAINING PROTEIN"/>
    <property type="match status" value="1"/>
</dbReference>